<keyword evidence="2" id="KW-1185">Reference proteome</keyword>
<protein>
    <submittedName>
        <fullName evidence="1">Uncharacterized protein</fullName>
    </submittedName>
</protein>
<comment type="caution">
    <text evidence="1">The sequence shown here is derived from an EMBL/GenBank/DDBJ whole genome shotgun (WGS) entry which is preliminary data.</text>
</comment>
<dbReference type="AlphaFoldDB" id="A0AAJ1SVQ5"/>
<dbReference type="EMBL" id="JAUSTB010000021">
    <property type="protein sequence ID" value="MDQ0147956.1"/>
    <property type="molecule type" value="Genomic_DNA"/>
</dbReference>
<gene>
    <name evidence="1" type="ORF">J2T23_003884</name>
</gene>
<evidence type="ECO:0000313" key="2">
    <source>
        <dbReference type="Proteomes" id="UP001239267"/>
    </source>
</evidence>
<accession>A0AAJ1SVQ5</accession>
<name>A0AAJ1SVQ5_9MICC</name>
<organism evidence="1 2">
    <name type="scientific">Pseudarthrobacter niigatensis</name>
    <dbReference type="NCBI Taxonomy" id="369935"/>
    <lineage>
        <taxon>Bacteria</taxon>
        <taxon>Bacillati</taxon>
        <taxon>Actinomycetota</taxon>
        <taxon>Actinomycetes</taxon>
        <taxon>Micrococcales</taxon>
        <taxon>Micrococcaceae</taxon>
        <taxon>Pseudarthrobacter</taxon>
    </lineage>
</organism>
<sequence>MPEEELEILSQRLRAALDLDPSSSVPALQALLREEMRRRADAAQA</sequence>
<dbReference type="Proteomes" id="UP001239267">
    <property type="component" value="Unassembled WGS sequence"/>
</dbReference>
<reference evidence="1 2" key="1">
    <citation type="submission" date="2023-07" db="EMBL/GenBank/DDBJ databases">
        <title>Sorghum-associated microbial communities from plants grown in Nebraska, USA.</title>
        <authorList>
            <person name="Schachtman D."/>
        </authorList>
    </citation>
    <scope>NUCLEOTIDE SEQUENCE [LARGE SCALE GENOMIC DNA]</scope>
    <source>
        <strain evidence="1 2">DS1001</strain>
    </source>
</reference>
<proteinExistence type="predicted"/>
<dbReference type="RefSeq" id="WP_307362656.1">
    <property type="nucleotide sequence ID" value="NZ_JAUSTB010000021.1"/>
</dbReference>
<evidence type="ECO:0000313" key="1">
    <source>
        <dbReference type="EMBL" id="MDQ0147956.1"/>
    </source>
</evidence>